<keyword evidence="3" id="KW-1185">Reference proteome</keyword>
<feature type="compositionally biased region" description="Low complexity" evidence="1">
    <location>
        <begin position="220"/>
        <end position="247"/>
    </location>
</feature>
<dbReference type="RefSeq" id="WP_130492425.1">
    <property type="nucleotide sequence ID" value="NZ_SGXD01000002.1"/>
</dbReference>
<feature type="region of interest" description="Disordered" evidence="1">
    <location>
        <begin position="209"/>
        <end position="247"/>
    </location>
</feature>
<comment type="caution">
    <text evidence="2">The sequence shown here is derived from an EMBL/GenBank/DDBJ whole genome shotgun (WGS) entry which is preliminary data.</text>
</comment>
<dbReference type="EMBL" id="SGXD01000002">
    <property type="protein sequence ID" value="RZS89885.1"/>
    <property type="molecule type" value="Genomic_DNA"/>
</dbReference>
<sequence>MATTPAPTGATDASMSALAAAISQAMQGGAGQQGAIPGLGVSKSEQGTYKVFLGHGGATSGSTYSEQVPGAAGPNRQPIISDYDSAMADIYKWTPDKLKSWEQHLLTAGLIKPGQYDFSDLVSAWQNSVDQAAKFHTLGGKNVTPEQVVDMNAGLLGTKPSGPTTQTQTASSVNEVDPGSARDALDNAFRQLLGRDPSNNEREQFATRMLKASKANPSVTTSKRTTTTGKDGLSSTTTSSTDTKGGFTANDVLRAAQDTAKSLPEYGAHEAATTAYNWLQQAIASP</sequence>
<evidence type="ECO:0000256" key="1">
    <source>
        <dbReference type="SAM" id="MobiDB-lite"/>
    </source>
</evidence>
<accession>A0A4Q7NS96</accession>
<evidence type="ECO:0000313" key="3">
    <source>
        <dbReference type="Proteomes" id="UP000293638"/>
    </source>
</evidence>
<name>A0A4Q7NS96_9ACTN</name>
<evidence type="ECO:0000313" key="2">
    <source>
        <dbReference type="EMBL" id="RZS89885.1"/>
    </source>
</evidence>
<protein>
    <submittedName>
        <fullName evidence="2">Uncharacterized protein</fullName>
    </submittedName>
</protein>
<dbReference type="AlphaFoldDB" id="A0A4Q7NS96"/>
<proteinExistence type="predicted"/>
<organism evidence="2 3">
    <name type="scientific">Motilibacter rhizosphaerae</name>
    <dbReference type="NCBI Taxonomy" id="598652"/>
    <lineage>
        <taxon>Bacteria</taxon>
        <taxon>Bacillati</taxon>
        <taxon>Actinomycetota</taxon>
        <taxon>Actinomycetes</taxon>
        <taxon>Motilibacterales</taxon>
        <taxon>Motilibacteraceae</taxon>
        <taxon>Motilibacter</taxon>
    </lineage>
</organism>
<gene>
    <name evidence="2" type="ORF">EV189_1662</name>
</gene>
<feature type="compositionally biased region" description="Polar residues" evidence="1">
    <location>
        <begin position="161"/>
        <end position="174"/>
    </location>
</feature>
<dbReference type="Proteomes" id="UP000293638">
    <property type="component" value="Unassembled WGS sequence"/>
</dbReference>
<feature type="region of interest" description="Disordered" evidence="1">
    <location>
        <begin position="154"/>
        <end position="181"/>
    </location>
</feature>
<reference evidence="2 3" key="1">
    <citation type="submission" date="2019-02" db="EMBL/GenBank/DDBJ databases">
        <title>Genomic Encyclopedia of Type Strains, Phase IV (KMG-IV): sequencing the most valuable type-strain genomes for metagenomic binning, comparative biology and taxonomic classification.</title>
        <authorList>
            <person name="Goeker M."/>
        </authorList>
    </citation>
    <scope>NUCLEOTIDE SEQUENCE [LARGE SCALE GENOMIC DNA]</scope>
    <source>
        <strain evidence="2 3">DSM 45622</strain>
    </source>
</reference>